<dbReference type="AlphaFoldDB" id="A0ABD3XWW9"/>
<evidence type="ECO:0000313" key="1">
    <source>
        <dbReference type="EMBL" id="KAL3890071.1"/>
    </source>
</evidence>
<gene>
    <name evidence="1" type="ORF">ACJMK2_002368</name>
</gene>
<proteinExistence type="predicted"/>
<name>A0ABD3XWW9_SINWO</name>
<protein>
    <submittedName>
        <fullName evidence="1">Uncharacterized protein</fullName>
    </submittedName>
</protein>
<dbReference type="EMBL" id="JBJQND010000001">
    <property type="protein sequence ID" value="KAL3890071.1"/>
    <property type="molecule type" value="Genomic_DNA"/>
</dbReference>
<comment type="caution">
    <text evidence="1">The sequence shown here is derived from an EMBL/GenBank/DDBJ whole genome shotgun (WGS) entry which is preliminary data.</text>
</comment>
<feature type="non-terminal residue" evidence="1">
    <location>
        <position position="78"/>
    </location>
</feature>
<evidence type="ECO:0000313" key="2">
    <source>
        <dbReference type="Proteomes" id="UP001634394"/>
    </source>
</evidence>
<dbReference type="Proteomes" id="UP001634394">
    <property type="component" value="Unassembled WGS sequence"/>
</dbReference>
<reference evidence="1 2" key="1">
    <citation type="submission" date="2024-11" db="EMBL/GenBank/DDBJ databases">
        <title>Chromosome-level genome assembly of the freshwater bivalve Anodonta woodiana.</title>
        <authorList>
            <person name="Chen X."/>
        </authorList>
    </citation>
    <scope>NUCLEOTIDE SEQUENCE [LARGE SCALE GENOMIC DNA]</scope>
    <source>
        <strain evidence="1">MN2024</strain>
        <tissue evidence="1">Gills</tissue>
    </source>
</reference>
<keyword evidence="2" id="KW-1185">Reference proteome</keyword>
<sequence>DGAYYTNLFCRRVAIYNNLTRQEALTLGLCANENASISKPTTQFEQTALIRQELLSSVFQGKASSHFYHHIYQIFNAV</sequence>
<feature type="non-terminal residue" evidence="1">
    <location>
        <position position="1"/>
    </location>
</feature>
<organism evidence="1 2">
    <name type="scientific">Sinanodonta woodiana</name>
    <name type="common">Chinese pond mussel</name>
    <name type="synonym">Anodonta woodiana</name>
    <dbReference type="NCBI Taxonomy" id="1069815"/>
    <lineage>
        <taxon>Eukaryota</taxon>
        <taxon>Metazoa</taxon>
        <taxon>Spiralia</taxon>
        <taxon>Lophotrochozoa</taxon>
        <taxon>Mollusca</taxon>
        <taxon>Bivalvia</taxon>
        <taxon>Autobranchia</taxon>
        <taxon>Heteroconchia</taxon>
        <taxon>Palaeoheterodonta</taxon>
        <taxon>Unionida</taxon>
        <taxon>Unionoidea</taxon>
        <taxon>Unionidae</taxon>
        <taxon>Unioninae</taxon>
        <taxon>Sinanodonta</taxon>
    </lineage>
</organism>
<accession>A0ABD3XWW9</accession>